<dbReference type="InterPro" id="IPR013096">
    <property type="entry name" value="Cupin_2"/>
</dbReference>
<dbReference type="Gene3D" id="2.60.120.10">
    <property type="entry name" value="Jelly Rolls"/>
    <property type="match status" value="1"/>
</dbReference>
<evidence type="ECO:0000256" key="2">
    <source>
        <dbReference type="ARBA" id="ARBA00023125"/>
    </source>
</evidence>
<proteinExistence type="predicted"/>
<accession>A0A2N4UJA0</accession>
<dbReference type="Pfam" id="PF07883">
    <property type="entry name" value="Cupin_2"/>
    <property type="match status" value="1"/>
</dbReference>
<dbReference type="SMART" id="SM00530">
    <property type="entry name" value="HTH_XRE"/>
    <property type="match status" value="1"/>
</dbReference>
<dbReference type="SUPFAM" id="SSF51182">
    <property type="entry name" value="RmlC-like cupins"/>
    <property type="match status" value="1"/>
</dbReference>
<dbReference type="SUPFAM" id="SSF47413">
    <property type="entry name" value="lambda repressor-like DNA-binding domains"/>
    <property type="match status" value="1"/>
</dbReference>
<dbReference type="PANTHER" id="PTHR46797:SF23">
    <property type="entry name" value="HTH-TYPE TRANSCRIPTIONAL REGULATOR SUTR"/>
    <property type="match status" value="1"/>
</dbReference>
<sequence length="201" mass="22137">MQDPASYLAQALKELRTRRAWSLDQTARKTGVSKAMLGQIERAESSPTIATLWKIANGFQTPVSSFLTPPVEMSVNRSIGSDTDRYVRGLTVEPGIVVRSLFSYDARFGFEMLELVLLPGTVRLSEPHAAGVTEHVVIISGPMELLVDGRWNVLPKGSAVRFAADRPHGYRNLTTHPAIFHNLIHYPADYEESVGDPGPIP</sequence>
<keyword evidence="1" id="KW-0805">Transcription regulation</keyword>
<dbReference type="OrthoDB" id="73827at2"/>
<dbReference type="InterPro" id="IPR010982">
    <property type="entry name" value="Lambda_DNA-bd_dom_sf"/>
</dbReference>
<dbReference type="EMBL" id="PDNV01000003">
    <property type="protein sequence ID" value="PLC55078.1"/>
    <property type="molecule type" value="Genomic_DNA"/>
</dbReference>
<evidence type="ECO:0000256" key="1">
    <source>
        <dbReference type="ARBA" id="ARBA00023015"/>
    </source>
</evidence>
<evidence type="ECO:0000256" key="3">
    <source>
        <dbReference type="ARBA" id="ARBA00023163"/>
    </source>
</evidence>
<keyword evidence="6" id="KW-1185">Reference proteome</keyword>
<evidence type="ECO:0000313" key="5">
    <source>
        <dbReference type="EMBL" id="PLC55078.1"/>
    </source>
</evidence>
<dbReference type="InterPro" id="IPR001387">
    <property type="entry name" value="Cro/C1-type_HTH"/>
</dbReference>
<evidence type="ECO:0000313" key="6">
    <source>
        <dbReference type="Proteomes" id="UP000234328"/>
    </source>
</evidence>
<gene>
    <name evidence="5" type="ORF">CR155_05230</name>
</gene>
<reference evidence="5 6" key="1">
    <citation type="submission" date="2017-10" db="EMBL/GenBank/DDBJ databases">
        <title>Two draft genome sequences of Pusillimonas sp. strains isolated from a nitrate- and radionuclide-contaminated groundwater in Russia.</title>
        <authorList>
            <person name="Grouzdev D.S."/>
            <person name="Tourova T.P."/>
            <person name="Goeva M.A."/>
            <person name="Babich T.L."/>
            <person name="Sokolova D.S."/>
            <person name="Abdullin R."/>
            <person name="Poltaraus A.B."/>
            <person name="Toshchakov S.V."/>
            <person name="Nazina T.N."/>
        </authorList>
    </citation>
    <scope>NUCLEOTIDE SEQUENCE [LARGE SCALE GENOMIC DNA]</scope>
    <source>
        <strain evidence="5 6">JR1/69-2-13</strain>
    </source>
</reference>
<dbReference type="PROSITE" id="PS50943">
    <property type="entry name" value="HTH_CROC1"/>
    <property type="match status" value="1"/>
</dbReference>
<dbReference type="CDD" id="cd00093">
    <property type="entry name" value="HTH_XRE"/>
    <property type="match status" value="1"/>
</dbReference>
<dbReference type="Pfam" id="PF01381">
    <property type="entry name" value="HTH_3"/>
    <property type="match status" value="1"/>
</dbReference>
<dbReference type="InterPro" id="IPR050807">
    <property type="entry name" value="TransReg_Diox_bact_type"/>
</dbReference>
<keyword evidence="3" id="KW-0804">Transcription</keyword>
<dbReference type="GO" id="GO:0003700">
    <property type="term" value="F:DNA-binding transcription factor activity"/>
    <property type="evidence" value="ECO:0007669"/>
    <property type="project" value="TreeGrafter"/>
</dbReference>
<organism evidence="5 6">
    <name type="scientific">Pollutimonas nitritireducens</name>
    <dbReference type="NCBI Taxonomy" id="2045209"/>
    <lineage>
        <taxon>Bacteria</taxon>
        <taxon>Pseudomonadati</taxon>
        <taxon>Pseudomonadota</taxon>
        <taxon>Betaproteobacteria</taxon>
        <taxon>Burkholderiales</taxon>
        <taxon>Alcaligenaceae</taxon>
        <taxon>Pollutimonas</taxon>
    </lineage>
</organism>
<dbReference type="RefSeq" id="WP_102069153.1">
    <property type="nucleotide sequence ID" value="NZ_PDNV01000003.1"/>
</dbReference>
<keyword evidence="2" id="KW-0238">DNA-binding</keyword>
<dbReference type="InterPro" id="IPR014710">
    <property type="entry name" value="RmlC-like_jellyroll"/>
</dbReference>
<name>A0A2N4UJA0_9BURK</name>
<dbReference type="CDD" id="cd02209">
    <property type="entry name" value="cupin_XRE_C"/>
    <property type="match status" value="1"/>
</dbReference>
<dbReference type="GO" id="GO:0005829">
    <property type="term" value="C:cytosol"/>
    <property type="evidence" value="ECO:0007669"/>
    <property type="project" value="TreeGrafter"/>
</dbReference>
<dbReference type="GO" id="GO:0003677">
    <property type="term" value="F:DNA binding"/>
    <property type="evidence" value="ECO:0007669"/>
    <property type="project" value="UniProtKB-KW"/>
</dbReference>
<dbReference type="AlphaFoldDB" id="A0A2N4UJA0"/>
<dbReference type="Gene3D" id="1.10.260.40">
    <property type="entry name" value="lambda repressor-like DNA-binding domains"/>
    <property type="match status" value="1"/>
</dbReference>
<feature type="domain" description="HTH cro/C1-type" evidence="4">
    <location>
        <begin position="12"/>
        <end position="66"/>
    </location>
</feature>
<evidence type="ECO:0000259" key="4">
    <source>
        <dbReference type="PROSITE" id="PS50943"/>
    </source>
</evidence>
<comment type="caution">
    <text evidence="5">The sequence shown here is derived from an EMBL/GenBank/DDBJ whole genome shotgun (WGS) entry which is preliminary data.</text>
</comment>
<dbReference type="PANTHER" id="PTHR46797">
    <property type="entry name" value="HTH-TYPE TRANSCRIPTIONAL REGULATOR"/>
    <property type="match status" value="1"/>
</dbReference>
<dbReference type="Proteomes" id="UP000234328">
    <property type="component" value="Unassembled WGS sequence"/>
</dbReference>
<dbReference type="InterPro" id="IPR011051">
    <property type="entry name" value="RmlC_Cupin_sf"/>
</dbReference>
<protein>
    <submittedName>
        <fullName evidence="5">XRE family transcriptional regulator</fullName>
    </submittedName>
</protein>